<feature type="compositionally biased region" description="Low complexity" evidence="1">
    <location>
        <begin position="72"/>
        <end position="92"/>
    </location>
</feature>
<organism evidence="2 3">
    <name type="scientific">Vanrija albida</name>
    <dbReference type="NCBI Taxonomy" id="181172"/>
    <lineage>
        <taxon>Eukaryota</taxon>
        <taxon>Fungi</taxon>
        <taxon>Dikarya</taxon>
        <taxon>Basidiomycota</taxon>
        <taxon>Agaricomycotina</taxon>
        <taxon>Tremellomycetes</taxon>
        <taxon>Trichosporonales</taxon>
        <taxon>Trichosporonaceae</taxon>
        <taxon>Vanrija</taxon>
    </lineage>
</organism>
<evidence type="ECO:0000313" key="3">
    <source>
        <dbReference type="Proteomes" id="UP001565368"/>
    </source>
</evidence>
<reference evidence="2 3" key="1">
    <citation type="submission" date="2023-08" db="EMBL/GenBank/DDBJ databases">
        <title>Annotated Genome Sequence of Vanrija albida AlHP1.</title>
        <authorList>
            <person name="Herzog R."/>
        </authorList>
    </citation>
    <scope>NUCLEOTIDE SEQUENCE [LARGE SCALE GENOMIC DNA]</scope>
    <source>
        <strain evidence="2 3">AlHP1</strain>
    </source>
</reference>
<feature type="region of interest" description="Disordered" evidence="1">
    <location>
        <begin position="340"/>
        <end position="458"/>
    </location>
</feature>
<accession>A0ABR3PRN5</accession>
<feature type="region of interest" description="Disordered" evidence="1">
    <location>
        <begin position="70"/>
        <end position="204"/>
    </location>
</feature>
<feature type="compositionally biased region" description="Low complexity" evidence="1">
    <location>
        <begin position="257"/>
        <end position="276"/>
    </location>
</feature>
<proteinExistence type="predicted"/>
<name>A0ABR3PRN5_9TREE</name>
<feature type="region of interest" description="Disordered" evidence="1">
    <location>
        <begin position="785"/>
        <end position="919"/>
    </location>
</feature>
<evidence type="ECO:0000313" key="2">
    <source>
        <dbReference type="EMBL" id="KAL1405113.1"/>
    </source>
</evidence>
<feature type="region of interest" description="Disordered" evidence="1">
    <location>
        <begin position="1"/>
        <end position="35"/>
    </location>
</feature>
<keyword evidence="3" id="KW-1185">Reference proteome</keyword>
<feature type="compositionally biased region" description="Basic and acidic residues" evidence="1">
    <location>
        <begin position="160"/>
        <end position="174"/>
    </location>
</feature>
<feature type="region of interest" description="Disordered" evidence="1">
    <location>
        <begin position="253"/>
        <end position="326"/>
    </location>
</feature>
<feature type="compositionally biased region" description="Low complexity" evidence="1">
    <location>
        <begin position="659"/>
        <end position="691"/>
    </location>
</feature>
<evidence type="ECO:0000256" key="1">
    <source>
        <dbReference type="SAM" id="MobiDB-lite"/>
    </source>
</evidence>
<feature type="compositionally biased region" description="Polar residues" evidence="1">
    <location>
        <begin position="402"/>
        <end position="442"/>
    </location>
</feature>
<feature type="compositionally biased region" description="Basic residues" evidence="1">
    <location>
        <begin position="813"/>
        <end position="822"/>
    </location>
</feature>
<feature type="compositionally biased region" description="Basic and acidic residues" evidence="1">
    <location>
        <begin position="629"/>
        <end position="645"/>
    </location>
</feature>
<feature type="compositionally biased region" description="Basic and acidic residues" evidence="1">
    <location>
        <begin position="801"/>
        <end position="812"/>
    </location>
</feature>
<feature type="compositionally biased region" description="Polar residues" evidence="1">
    <location>
        <begin position="647"/>
        <end position="658"/>
    </location>
</feature>
<dbReference type="Proteomes" id="UP001565368">
    <property type="component" value="Unassembled WGS sequence"/>
</dbReference>
<feature type="compositionally biased region" description="Low complexity" evidence="1">
    <location>
        <begin position="700"/>
        <end position="711"/>
    </location>
</feature>
<dbReference type="RefSeq" id="XP_069205057.1">
    <property type="nucleotide sequence ID" value="XM_069357120.1"/>
</dbReference>
<feature type="region of interest" description="Disordered" evidence="1">
    <location>
        <begin position="541"/>
        <end position="753"/>
    </location>
</feature>
<dbReference type="EMBL" id="JBBXJM010000007">
    <property type="protein sequence ID" value="KAL1405113.1"/>
    <property type="molecule type" value="Genomic_DNA"/>
</dbReference>
<gene>
    <name evidence="2" type="ORF">Q8F55_008736</name>
</gene>
<dbReference type="GeneID" id="95989779"/>
<protein>
    <submittedName>
        <fullName evidence="2">Uncharacterized protein</fullName>
    </submittedName>
</protein>
<comment type="caution">
    <text evidence="2">The sequence shown here is derived from an EMBL/GenBank/DDBJ whole genome shotgun (WGS) entry which is preliminary data.</text>
</comment>
<feature type="compositionally biased region" description="Basic and acidic residues" evidence="1">
    <location>
        <begin position="443"/>
        <end position="458"/>
    </location>
</feature>
<sequence>MSPSTPTRRGQHGPSPGPSKPLMAESPSLGDDTLLTDTDVLDFSSSDDEAGVFFGAHRPVERKIIAALSRSTPGLPATPEPAAAPARRPSLANRVKKRDSREFVRRKTLLPGTEPPTGEKVWEGGFFEKPSEDEDESNSAGPSKSTPRDEAEVTTVLESMRIDEHSPEPEVFIEHDEEMDKENTVIPEQEYSSEEDDLSEGQPVDDVTVTLGFIKGNDSDDFSMNLDMGGLSVLDIDDPEVGHLERANDADCDIFFGSSGETDGSSSLNSSLTTDSEGAKDESTPSPADPFVEDSAPLAQLPTAVESTDESDADAADISYASDMNSPVGRGPVVIPVFAVPSPTKSTSTPLRGLEPRGFQDEVTQAPTSAGKAEGVSLPALDSPPAPFTHATPSRLAPLPTPTSVRLSESTPASQRPMSSSVQSQKLNRVLKSSSVLGSTTENVKKTAKEEAEAAERGKALRNQLEAAFTPKVSSLGASSKAMESPAAARLVRESPVSRPMLGGLSGYTGGPAAPSAPAPVFQSALSQPAFRSPIRPMTQAKRAFGDGPSRVAATPTPQRMLGMGTPSRGLGTPLRAHLAGPVRRAPMSDSKRTIASMPSAVTMVSSVPEEPKPVDNDGSEGPEAGSEPGDRAQGDDSEADKAEDNAASQVSESTQVGTAESESVSTATSSEAVSAELPSESTESTATPATMDEAKPETETTATPQANQTPVPQPEPEEPGRRSRRVPRPRTVPVVQIAAPKPRAPPAVVPSIAPGMSEKELKAATTRNTMRNQVYYCSIDRQIVRIPGPRPPSPGAKIRTAAEREEAERKVRREQRARRRNRGDDESSDEESTPLVERVPHQARAPGDEEDYMTPARPRKRLRVDDDEENDDSSASSGDSRQVRWDKGLTVIRGGLGEYGRPSKEAAATPTASSLKQAAQIPLDPHGNWAERHRHVDRTKPAKVVVTAVFYDGEEPVPVPSAGTRSKKK</sequence>
<feature type="compositionally biased region" description="Low complexity" evidence="1">
    <location>
        <begin position="730"/>
        <end position="742"/>
    </location>
</feature>